<sequence length="257" mass="28679">MGDTEQLSTRLSEFMEQMSTRQRALEEQMVELSHSIKTGKGYSEKNIEGDESSASKKRTSTSQQGLAAFHLLGKAQLWFDQVEEEETDLDWGRFKECCHVRFGPPMSNNPLGELANLKYSGTVEEYKSQFQSLLARISDLKPRQQVDLFTARLVEELRIDIEMQQSGNLGVAMNMAQALEHKQKASSKLSSRTNLNWPTSPNIGNISTIPTTKSFNTNGGCTTEIIVGTSGELGRRYNLPLKKINPSCTTQSDPNPP</sequence>
<name>A0ABR2AVH5_9ROSI</name>
<evidence type="ECO:0000256" key="1">
    <source>
        <dbReference type="SAM" id="MobiDB-lite"/>
    </source>
</evidence>
<feature type="domain" description="Retrotransposon gag" evidence="2">
    <location>
        <begin position="66"/>
        <end position="150"/>
    </location>
</feature>
<accession>A0ABR2AVH5</accession>
<reference evidence="3 4" key="1">
    <citation type="journal article" date="2024" name="G3 (Bethesda)">
        <title>Genome assembly of Hibiscus sabdariffa L. provides insights into metabolisms of medicinal natural products.</title>
        <authorList>
            <person name="Kim T."/>
        </authorList>
    </citation>
    <scope>NUCLEOTIDE SEQUENCE [LARGE SCALE GENOMIC DNA]</scope>
    <source>
        <strain evidence="3">TK-2024</strain>
        <tissue evidence="3">Old leaves</tissue>
    </source>
</reference>
<dbReference type="EMBL" id="JBBPBM010000302">
    <property type="protein sequence ID" value="KAK8497643.1"/>
    <property type="molecule type" value="Genomic_DNA"/>
</dbReference>
<dbReference type="Proteomes" id="UP001472677">
    <property type="component" value="Unassembled WGS sequence"/>
</dbReference>
<comment type="caution">
    <text evidence="3">The sequence shown here is derived from an EMBL/GenBank/DDBJ whole genome shotgun (WGS) entry which is preliminary data.</text>
</comment>
<feature type="region of interest" description="Disordered" evidence="1">
    <location>
        <begin position="35"/>
        <end position="60"/>
    </location>
</feature>
<evidence type="ECO:0000259" key="2">
    <source>
        <dbReference type="Pfam" id="PF03732"/>
    </source>
</evidence>
<evidence type="ECO:0000313" key="4">
    <source>
        <dbReference type="Proteomes" id="UP001472677"/>
    </source>
</evidence>
<keyword evidence="4" id="KW-1185">Reference proteome</keyword>
<gene>
    <name evidence="3" type="ORF">V6N12_042831</name>
</gene>
<evidence type="ECO:0000313" key="3">
    <source>
        <dbReference type="EMBL" id="KAK8497643.1"/>
    </source>
</evidence>
<proteinExistence type="predicted"/>
<dbReference type="InterPro" id="IPR005162">
    <property type="entry name" value="Retrotrans_gag_dom"/>
</dbReference>
<organism evidence="3 4">
    <name type="scientific">Hibiscus sabdariffa</name>
    <name type="common">roselle</name>
    <dbReference type="NCBI Taxonomy" id="183260"/>
    <lineage>
        <taxon>Eukaryota</taxon>
        <taxon>Viridiplantae</taxon>
        <taxon>Streptophyta</taxon>
        <taxon>Embryophyta</taxon>
        <taxon>Tracheophyta</taxon>
        <taxon>Spermatophyta</taxon>
        <taxon>Magnoliopsida</taxon>
        <taxon>eudicotyledons</taxon>
        <taxon>Gunneridae</taxon>
        <taxon>Pentapetalae</taxon>
        <taxon>rosids</taxon>
        <taxon>malvids</taxon>
        <taxon>Malvales</taxon>
        <taxon>Malvaceae</taxon>
        <taxon>Malvoideae</taxon>
        <taxon>Hibiscus</taxon>
    </lineage>
</organism>
<dbReference type="Pfam" id="PF03732">
    <property type="entry name" value="Retrotrans_gag"/>
    <property type="match status" value="1"/>
</dbReference>
<protein>
    <recommendedName>
        <fullName evidence="2">Retrotransposon gag domain-containing protein</fullName>
    </recommendedName>
</protein>